<feature type="compositionally biased region" description="Basic and acidic residues" evidence="1">
    <location>
        <begin position="104"/>
        <end position="115"/>
    </location>
</feature>
<dbReference type="Proteomes" id="UP000006757">
    <property type="component" value="Unassembled WGS sequence"/>
</dbReference>
<evidence type="ECO:0000313" key="3">
    <source>
        <dbReference type="Proteomes" id="UP000006757"/>
    </source>
</evidence>
<dbReference type="EMBL" id="AMBO01000397">
    <property type="protein sequence ID" value="EKC98127.1"/>
    <property type="molecule type" value="Genomic_DNA"/>
</dbReference>
<dbReference type="HOGENOM" id="CLU_853074_0_0_1"/>
<name>K1VN85_TRIAC</name>
<feature type="compositionally biased region" description="Low complexity" evidence="1">
    <location>
        <begin position="39"/>
        <end position="50"/>
    </location>
</feature>
<feature type="compositionally biased region" description="Basic residues" evidence="1">
    <location>
        <begin position="246"/>
        <end position="261"/>
    </location>
</feature>
<evidence type="ECO:0000313" key="2">
    <source>
        <dbReference type="EMBL" id="EKC98127.1"/>
    </source>
</evidence>
<feature type="compositionally biased region" description="Pro residues" evidence="1">
    <location>
        <begin position="263"/>
        <end position="288"/>
    </location>
</feature>
<sequence>MSSASLRASLDKLIDQYGWEQVCDTWNEIVKEGRPKPLSSASRPATPSSSNNGPRRTPSYLRMTHLLGNPPSTALPSLPDPLDNRISSHSASSLDVSKLTPPMSEKRFDFGKTGDEGDDLIASLEFLRAAPSAPPPPPPGPTPPTPAAQTPKHKPADYASFMDRPMPKRPPRPESGILSAADLIAAGVGSSITRKDNRSSDDSNSGKLHLPYEFADDDVIPHRSPSQIPGRPLPSLPSLPSLPALPHHHDRHHPRRRHTKSPKPSPRPSPSGSPPKLPPPSPIDPLPAVPSRSSSRAHLKSPGPGTNIAHTPTTLPYTFADDEPEDAPSTARVRADVQQWQWEETNDSN</sequence>
<feature type="compositionally biased region" description="Polar residues" evidence="1">
    <location>
        <begin position="85"/>
        <end position="95"/>
    </location>
</feature>
<feature type="region of interest" description="Disordered" evidence="1">
    <location>
        <begin position="32"/>
        <end position="334"/>
    </location>
</feature>
<organism evidence="2 3">
    <name type="scientific">Trichosporon asahii var. asahii (strain CBS 8904)</name>
    <name type="common">Yeast</name>
    <dbReference type="NCBI Taxonomy" id="1220162"/>
    <lineage>
        <taxon>Eukaryota</taxon>
        <taxon>Fungi</taxon>
        <taxon>Dikarya</taxon>
        <taxon>Basidiomycota</taxon>
        <taxon>Agaricomycotina</taxon>
        <taxon>Tremellomycetes</taxon>
        <taxon>Trichosporonales</taxon>
        <taxon>Trichosporonaceae</taxon>
        <taxon>Trichosporon</taxon>
    </lineage>
</organism>
<gene>
    <name evidence="2" type="ORF">A1Q2_07569</name>
</gene>
<reference evidence="2 3" key="1">
    <citation type="journal article" date="2012" name="Eukaryot. Cell">
        <title>Genome sequence of the Trichosporon asahii environmental strain CBS 8904.</title>
        <authorList>
            <person name="Yang R.Y."/>
            <person name="Li H.T."/>
            <person name="Zhu H."/>
            <person name="Zhou G.P."/>
            <person name="Wang M."/>
            <person name="Wang L."/>
        </authorList>
    </citation>
    <scope>NUCLEOTIDE SEQUENCE [LARGE SCALE GENOMIC DNA]</scope>
    <source>
        <strain evidence="2 3">CBS 8904</strain>
    </source>
</reference>
<accession>K1VN85</accession>
<feature type="compositionally biased region" description="Pro residues" evidence="1">
    <location>
        <begin position="132"/>
        <end position="146"/>
    </location>
</feature>
<protein>
    <submittedName>
        <fullName evidence="2">Uncharacterized protein</fullName>
    </submittedName>
</protein>
<dbReference type="InParanoid" id="K1VN85"/>
<proteinExistence type="predicted"/>
<evidence type="ECO:0000256" key="1">
    <source>
        <dbReference type="SAM" id="MobiDB-lite"/>
    </source>
</evidence>
<dbReference type="AlphaFoldDB" id="K1VN85"/>
<comment type="caution">
    <text evidence="2">The sequence shown here is derived from an EMBL/GenBank/DDBJ whole genome shotgun (WGS) entry which is preliminary data.</text>
</comment>
<keyword evidence="3" id="KW-1185">Reference proteome</keyword>